<protein>
    <submittedName>
        <fullName evidence="7">DMT family transporter</fullName>
    </submittedName>
</protein>
<keyword evidence="4 5" id="KW-0472">Membrane</keyword>
<feature type="transmembrane region" description="Helical" evidence="5">
    <location>
        <begin position="239"/>
        <end position="257"/>
    </location>
</feature>
<keyword evidence="8" id="KW-1185">Reference proteome</keyword>
<evidence type="ECO:0000256" key="2">
    <source>
        <dbReference type="ARBA" id="ARBA00022692"/>
    </source>
</evidence>
<feature type="domain" description="EamA" evidence="6">
    <location>
        <begin position="150"/>
        <end position="281"/>
    </location>
</feature>
<feature type="domain" description="EamA" evidence="6">
    <location>
        <begin position="5"/>
        <end position="135"/>
    </location>
</feature>
<dbReference type="EMBL" id="JBHSUS010000001">
    <property type="protein sequence ID" value="MFC6438657.1"/>
    <property type="molecule type" value="Genomic_DNA"/>
</dbReference>
<dbReference type="PANTHER" id="PTHR32322">
    <property type="entry name" value="INNER MEMBRANE TRANSPORTER"/>
    <property type="match status" value="1"/>
</dbReference>
<keyword evidence="3 5" id="KW-1133">Transmembrane helix</keyword>
<evidence type="ECO:0000256" key="5">
    <source>
        <dbReference type="SAM" id="Phobius"/>
    </source>
</evidence>
<dbReference type="RefSeq" id="WP_131259457.1">
    <property type="nucleotide sequence ID" value="NZ_JBHSUS010000001.1"/>
</dbReference>
<dbReference type="Gene3D" id="1.10.3730.20">
    <property type="match status" value="1"/>
</dbReference>
<comment type="caution">
    <text evidence="7">The sequence shown here is derived from an EMBL/GenBank/DDBJ whole genome shotgun (WGS) entry which is preliminary data.</text>
</comment>
<reference evidence="8" key="1">
    <citation type="journal article" date="2019" name="Int. J. Syst. Evol. Microbiol.">
        <title>The Global Catalogue of Microorganisms (GCM) 10K type strain sequencing project: providing services to taxonomists for standard genome sequencing and annotation.</title>
        <authorList>
            <consortium name="The Broad Institute Genomics Platform"/>
            <consortium name="The Broad Institute Genome Sequencing Center for Infectious Disease"/>
            <person name="Wu L."/>
            <person name="Ma J."/>
        </authorList>
    </citation>
    <scope>NUCLEOTIDE SEQUENCE [LARGE SCALE GENOMIC DNA]</scope>
    <source>
        <strain evidence="8">CGMCC 1.16031</strain>
    </source>
</reference>
<dbReference type="InterPro" id="IPR000620">
    <property type="entry name" value="EamA_dom"/>
</dbReference>
<name>A0ABW1XH29_9ALTE</name>
<dbReference type="InterPro" id="IPR037185">
    <property type="entry name" value="EmrE-like"/>
</dbReference>
<sequence>MKLSWQLKLLLLGALWGGSFLFMRETGAELGPFALIFLRCGLAVLVLLPVIIQRRAVKGCLQHWKHLSILGLTNTAIPFCLFAWATPQLGAGYTSIINACAPFFAALIGFVWLRETLGLSAIAGLIMGFAGVVVLAAGKIHGTGEDSLYAIGAALCATGLYGWSANFTRRHLQDLPSLQIAVGSMFYATLALLPFALAYWPTQPISYTQWWQVAMLAIGCTGIAYILFYSLVAEQGITTAMSVTYLVPVFGTLWGVLFVSEQISALTFAGGAMILAGIALNRSRRLQGVLSRRFGSRRFGS</sequence>
<evidence type="ECO:0000256" key="1">
    <source>
        <dbReference type="ARBA" id="ARBA00004141"/>
    </source>
</evidence>
<evidence type="ECO:0000259" key="6">
    <source>
        <dbReference type="Pfam" id="PF00892"/>
    </source>
</evidence>
<feature type="transmembrane region" description="Helical" evidence="5">
    <location>
        <begin position="120"/>
        <end position="141"/>
    </location>
</feature>
<feature type="transmembrane region" description="Helical" evidence="5">
    <location>
        <begin position="263"/>
        <end position="283"/>
    </location>
</feature>
<evidence type="ECO:0000256" key="4">
    <source>
        <dbReference type="ARBA" id="ARBA00023136"/>
    </source>
</evidence>
<dbReference type="InterPro" id="IPR050638">
    <property type="entry name" value="AA-Vitamin_Transporters"/>
</dbReference>
<dbReference type="Pfam" id="PF00892">
    <property type="entry name" value="EamA"/>
    <property type="match status" value="2"/>
</dbReference>
<comment type="subcellular location">
    <subcellularLocation>
        <location evidence="1">Membrane</location>
        <topology evidence="1">Multi-pass membrane protein</topology>
    </subcellularLocation>
</comment>
<evidence type="ECO:0000256" key="3">
    <source>
        <dbReference type="ARBA" id="ARBA00022989"/>
    </source>
</evidence>
<evidence type="ECO:0000313" key="7">
    <source>
        <dbReference type="EMBL" id="MFC6438657.1"/>
    </source>
</evidence>
<feature type="transmembrane region" description="Helical" evidence="5">
    <location>
        <begin position="91"/>
        <end position="113"/>
    </location>
</feature>
<feature type="transmembrane region" description="Helical" evidence="5">
    <location>
        <begin position="30"/>
        <end position="52"/>
    </location>
</feature>
<proteinExistence type="predicted"/>
<dbReference type="Proteomes" id="UP001596364">
    <property type="component" value="Unassembled WGS sequence"/>
</dbReference>
<accession>A0ABW1XH29</accession>
<feature type="transmembrane region" description="Helical" evidence="5">
    <location>
        <begin position="212"/>
        <end position="232"/>
    </location>
</feature>
<dbReference type="PANTHER" id="PTHR32322:SF9">
    <property type="entry name" value="AMINO-ACID METABOLITE EFFLUX PUMP-RELATED"/>
    <property type="match status" value="1"/>
</dbReference>
<keyword evidence="2 5" id="KW-0812">Transmembrane</keyword>
<feature type="transmembrane region" description="Helical" evidence="5">
    <location>
        <begin position="180"/>
        <end position="200"/>
    </location>
</feature>
<organism evidence="7 8">
    <name type="scientific">Pseudobowmanella zhangzhouensis</name>
    <dbReference type="NCBI Taxonomy" id="1537679"/>
    <lineage>
        <taxon>Bacteria</taxon>
        <taxon>Pseudomonadati</taxon>
        <taxon>Pseudomonadota</taxon>
        <taxon>Gammaproteobacteria</taxon>
        <taxon>Alteromonadales</taxon>
        <taxon>Alteromonadaceae</taxon>
    </lineage>
</organism>
<feature type="transmembrane region" description="Helical" evidence="5">
    <location>
        <begin position="147"/>
        <end position="168"/>
    </location>
</feature>
<dbReference type="SUPFAM" id="SSF103481">
    <property type="entry name" value="Multidrug resistance efflux transporter EmrE"/>
    <property type="match status" value="2"/>
</dbReference>
<feature type="transmembrane region" description="Helical" evidence="5">
    <location>
        <begin position="64"/>
        <end position="85"/>
    </location>
</feature>
<gene>
    <name evidence="7" type="ORF">ACFP85_00585</name>
</gene>
<evidence type="ECO:0000313" key="8">
    <source>
        <dbReference type="Proteomes" id="UP001596364"/>
    </source>
</evidence>